<dbReference type="GO" id="GO:0005829">
    <property type="term" value="C:cytosol"/>
    <property type="evidence" value="ECO:0007669"/>
    <property type="project" value="TreeGrafter"/>
</dbReference>
<dbReference type="InterPro" id="IPR043129">
    <property type="entry name" value="ATPase_NBD"/>
</dbReference>
<evidence type="ECO:0000313" key="4">
    <source>
        <dbReference type="Proteomes" id="UP000280344"/>
    </source>
</evidence>
<keyword evidence="3" id="KW-0808">Transferase</keyword>
<dbReference type="SUPFAM" id="SSF53067">
    <property type="entry name" value="Actin-like ATPase domain"/>
    <property type="match status" value="1"/>
</dbReference>
<dbReference type="RefSeq" id="WP_126702929.1">
    <property type="nucleotide sequence ID" value="NZ_CP034593.1"/>
</dbReference>
<feature type="region of interest" description="Disordered" evidence="1">
    <location>
        <begin position="103"/>
        <end position="129"/>
    </location>
</feature>
<proteinExistence type="predicted"/>
<dbReference type="GO" id="GO:0016740">
    <property type="term" value="F:transferase activity"/>
    <property type="evidence" value="ECO:0007669"/>
    <property type="project" value="UniProtKB-KW"/>
</dbReference>
<dbReference type="EMBL" id="CP034593">
    <property type="protein sequence ID" value="AZQ76120.1"/>
    <property type="molecule type" value="Genomic_DNA"/>
</dbReference>
<organism evidence="3 4">
    <name type="scientific">Flaviflexus ciconiae</name>
    <dbReference type="NCBI Taxonomy" id="2496867"/>
    <lineage>
        <taxon>Bacteria</taxon>
        <taxon>Bacillati</taxon>
        <taxon>Actinomycetota</taxon>
        <taxon>Actinomycetes</taxon>
        <taxon>Actinomycetales</taxon>
        <taxon>Actinomycetaceae</taxon>
        <taxon>Flaviflexus</taxon>
    </lineage>
</organism>
<sequence>MSTLTIDTSTVSVIALVGEKTIVRRSPDSRHHAETLAPLVDEIVTEAGETPDLIVAGTGPAAFTGLRAGLVTARVLARSWNIPIVGIGSLEIIGRAALDHAPGVGRDVHGDADTPQTDNATGALHDPAP</sequence>
<dbReference type="OrthoDB" id="9809995at2"/>
<keyword evidence="4" id="KW-1185">Reference proteome</keyword>
<protein>
    <submittedName>
        <fullName evidence="3">tRNA (Adenosine(37)-N6)-threonylcarbamoyltransferase complex dimerization subunit type 1 TsaB</fullName>
    </submittedName>
</protein>
<name>A0A3Q9G0E2_9ACTO</name>
<reference evidence="3 4" key="1">
    <citation type="submission" date="2018-12" db="EMBL/GenBank/DDBJ databases">
        <title>Complete genome sequence of Flaviflexus sp. H23T48.</title>
        <authorList>
            <person name="Bae J.-W."/>
            <person name="Lee J.-Y."/>
        </authorList>
    </citation>
    <scope>NUCLEOTIDE SEQUENCE [LARGE SCALE GENOMIC DNA]</scope>
    <source>
        <strain evidence="3 4">H23T48</strain>
    </source>
</reference>
<feature type="domain" description="Gcp-like" evidence="2">
    <location>
        <begin position="29"/>
        <end position="97"/>
    </location>
</feature>
<dbReference type="KEGG" id="flh:EJ997_01045"/>
<dbReference type="Pfam" id="PF00814">
    <property type="entry name" value="TsaD"/>
    <property type="match status" value="1"/>
</dbReference>
<dbReference type="PANTHER" id="PTHR11735:SF11">
    <property type="entry name" value="TRNA THREONYLCARBAMOYLADENOSINE BIOSYNTHESIS PROTEIN TSAB"/>
    <property type="match status" value="1"/>
</dbReference>
<evidence type="ECO:0000259" key="2">
    <source>
        <dbReference type="Pfam" id="PF00814"/>
    </source>
</evidence>
<accession>A0A3Q9G0E2</accession>
<dbReference type="InterPro" id="IPR000905">
    <property type="entry name" value="Gcp-like_dom"/>
</dbReference>
<dbReference type="Gene3D" id="3.30.420.40">
    <property type="match status" value="1"/>
</dbReference>
<dbReference type="AlphaFoldDB" id="A0A3Q9G0E2"/>
<evidence type="ECO:0000313" key="3">
    <source>
        <dbReference type="EMBL" id="AZQ76120.1"/>
    </source>
</evidence>
<dbReference type="PANTHER" id="PTHR11735">
    <property type="entry name" value="TRNA N6-ADENOSINE THREONYLCARBAMOYLTRANSFERASE"/>
    <property type="match status" value="1"/>
</dbReference>
<dbReference type="GO" id="GO:0002949">
    <property type="term" value="P:tRNA threonylcarbamoyladenosine modification"/>
    <property type="evidence" value="ECO:0007669"/>
    <property type="project" value="InterPro"/>
</dbReference>
<dbReference type="NCBIfam" id="TIGR03725">
    <property type="entry name" value="T6A_YeaZ"/>
    <property type="match status" value="1"/>
</dbReference>
<evidence type="ECO:0000256" key="1">
    <source>
        <dbReference type="SAM" id="MobiDB-lite"/>
    </source>
</evidence>
<gene>
    <name evidence="3" type="primary">tsaB</name>
    <name evidence="3" type="ORF">EJ997_01045</name>
</gene>
<dbReference type="InterPro" id="IPR022496">
    <property type="entry name" value="T6A_TsaB"/>
</dbReference>
<dbReference type="Proteomes" id="UP000280344">
    <property type="component" value="Chromosome"/>
</dbReference>